<comment type="caution">
    <text evidence="8">The sequence shown here is derived from an EMBL/GenBank/DDBJ whole genome shotgun (WGS) entry which is preliminary data.</text>
</comment>
<feature type="transmembrane region" description="Helical" evidence="6">
    <location>
        <begin position="138"/>
        <end position="160"/>
    </location>
</feature>
<feature type="transmembrane region" description="Helical" evidence="6">
    <location>
        <begin position="384"/>
        <end position="404"/>
    </location>
</feature>
<dbReference type="InterPro" id="IPR036259">
    <property type="entry name" value="MFS_trans_sf"/>
</dbReference>
<evidence type="ECO:0000256" key="5">
    <source>
        <dbReference type="ARBA" id="ARBA00023136"/>
    </source>
</evidence>
<dbReference type="CDD" id="cd17328">
    <property type="entry name" value="MFS_spinster_like"/>
    <property type="match status" value="1"/>
</dbReference>
<feature type="transmembrane region" description="Helical" evidence="6">
    <location>
        <begin position="166"/>
        <end position="188"/>
    </location>
</feature>
<evidence type="ECO:0000313" key="9">
    <source>
        <dbReference type="Proteomes" id="UP000727456"/>
    </source>
</evidence>
<feature type="transmembrane region" description="Helical" evidence="6">
    <location>
        <begin position="347"/>
        <end position="372"/>
    </location>
</feature>
<feature type="transmembrane region" description="Helical" evidence="6">
    <location>
        <begin position="287"/>
        <end position="306"/>
    </location>
</feature>
<feature type="transmembrane region" description="Helical" evidence="6">
    <location>
        <begin position="80"/>
        <end position="99"/>
    </location>
</feature>
<dbReference type="Pfam" id="PF07690">
    <property type="entry name" value="MFS_1"/>
    <property type="match status" value="1"/>
</dbReference>
<gene>
    <name evidence="8" type="ORF">FHS31_000292</name>
</gene>
<keyword evidence="5 6" id="KW-0472">Membrane</keyword>
<comment type="subcellular location">
    <subcellularLocation>
        <location evidence="1">Membrane</location>
        <topology evidence="1">Multi-pass membrane protein</topology>
    </subcellularLocation>
</comment>
<keyword evidence="3 6" id="KW-0812">Transmembrane</keyword>
<feature type="transmembrane region" description="Helical" evidence="6">
    <location>
        <begin position="218"/>
        <end position="244"/>
    </location>
</feature>
<dbReference type="PANTHER" id="PTHR23505">
    <property type="entry name" value="SPINSTER"/>
    <property type="match status" value="1"/>
</dbReference>
<organism evidence="8 9">
    <name type="scientific">Sphingomonas vulcanisoli</name>
    <dbReference type="NCBI Taxonomy" id="1658060"/>
    <lineage>
        <taxon>Bacteria</taxon>
        <taxon>Pseudomonadati</taxon>
        <taxon>Pseudomonadota</taxon>
        <taxon>Alphaproteobacteria</taxon>
        <taxon>Sphingomonadales</taxon>
        <taxon>Sphingomonadaceae</taxon>
        <taxon>Sphingomonas</taxon>
    </lineage>
</organism>
<feature type="transmembrane region" description="Helical" evidence="6">
    <location>
        <begin position="105"/>
        <end position="126"/>
    </location>
</feature>
<dbReference type="Proteomes" id="UP000727456">
    <property type="component" value="Unassembled WGS sequence"/>
</dbReference>
<evidence type="ECO:0000256" key="3">
    <source>
        <dbReference type="ARBA" id="ARBA00022692"/>
    </source>
</evidence>
<dbReference type="InterPro" id="IPR020846">
    <property type="entry name" value="MFS_dom"/>
</dbReference>
<protein>
    <submittedName>
        <fullName evidence="8">MFS family arabinose efflux permease</fullName>
    </submittedName>
</protein>
<feature type="transmembrane region" description="Helical" evidence="6">
    <location>
        <begin position="50"/>
        <end position="68"/>
    </location>
</feature>
<dbReference type="RefSeq" id="WP_167071316.1">
    <property type="nucleotide sequence ID" value="NZ_JAAOZC010000001.1"/>
</dbReference>
<proteinExistence type="predicted"/>
<sequence length="415" mass="43841">MTAPRVGERALLLLLLLVATFNLVDRQIINILADQISRELHLSNTQLGILTGPAFAIFYALMGVPIARYADRPGTDRVRLIAVVVALFSAMTAASGLVTSYAQLAIARVGVGLGEAGSAPASYALIADRIPRERRARAISLQGLGVPCGILLGLVMGGIVGQSLGWRAAFLICAAPGLFIAMAVKLLLKDVRTAEPHGLKVAPAAHGRLRVVMQSRALILLICATATSSIVTMGQTVWAPVVFIRAFHVPIAQVGLWLGIVSGLSGIVGMLAGGAVADRLGGNNPKYYMIVPMFAVLVAPPFYALAYSAPDWRIALALLIIPSTLALFFYAPVFASAPRLVPPAYRSFAGALVLLFINLVGAGLGPLAVGIAADALTPKAGDQALRWVLMVFPLLNVIPAFFYWRASRHIASELK</sequence>
<feature type="domain" description="Major facilitator superfamily (MFS) profile" evidence="7">
    <location>
        <begin position="11"/>
        <end position="408"/>
    </location>
</feature>
<name>A0ABX0TQ24_9SPHN</name>
<keyword evidence="2" id="KW-0813">Transport</keyword>
<evidence type="ECO:0000256" key="2">
    <source>
        <dbReference type="ARBA" id="ARBA00022448"/>
    </source>
</evidence>
<evidence type="ECO:0000313" key="8">
    <source>
        <dbReference type="EMBL" id="NIJ06710.1"/>
    </source>
</evidence>
<evidence type="ECO:0000256" key="6">
    <source>
        <dbReference type="SAM" id="Phobius"/>
    </source>
</evidence>
<dbReference type="EMBL" id="JAAOZC010000001">
    <property type="protein sequence ID" value="NIJ06710.1"/>
    <property type="molecule type" value="Genomic_DNA"/>
</dbReference>
<evidence type="ECO:0000256" key="1">
    <source>
        <dbReference type="ARBA" id="ARBA00004141"/>
    </source>
</evidence>
<evidence type="ECO:0000256" key="4">
    <source>
        <dbReference type="ARBA" id="ARBA00022989"/>
    </source>
</evidence>
<keyword evidence="4 6" id="KW-1133">Transmembrane helix</keyword>
<accession>A0ABX0TQ24</accession>
<feature type="transmembrane region" description="Helical" evidence="6">
    <location>
        <begin position="312"/>
        <end position="335"/>
    </location>
</feature>
<feature type="transmembrane region" description="Helical" evidence="6">
    <location>
        <begin position="256"/>
        <end position="275"/>
    </location>
</feature>
<dbReference type="PANTHER" id="PTHR23505:SF79">
    <property type="entry name" value="PROTEIN SPINSTER"/>
    <property type="match status" value="1"/>
</dbReference>
<dbReference type="PROSITE" id="PS50850">
    <property type="entry name" value="MFS"/>
    <property type="match status" value="1"/>
</dbReference>
<evidence type="ECO:0000259" key="7">
    <source>
        <dbReference type="PROSITE" id="PS50850"/>
    </source>
</evidence>
<dbReference type="InterPro" id="IPR044770">
    <property type="entry name" value="MFS_spinster-like"/>
</dbReference>
<dbReference type="Gene3D" id="1.20.1250.20">
    <property type="entry name" value="MFS general substrate transporter like domains"/>
    <property type="match status" value="2"/>
</dbReference>
<dbReference type="SUPFAM" id="SSF103473">
    <property type="entry name" value="MFS general substrate transporter"/>
    <property type="match status" value="1"/>
</dbReference>
<dbReference type="InterPro" id="IPR011701">
    <property type="entry name" value="MFS"/>
</dbReference>
<reference evidence="8 9" key="1">
    <citation type="submission" date="2020-03" db="EMBL/GenBank/DDBJ databases">
        <title>Genomic Encyclopedia of Type Strains, Phase III (KMG-III): the genomes of soil and plant-associated and newly described type strains.</title>
        <authorList>
            <person name="Whitman W."/>
        </authorList>
    </citation>
    <scope>NUCLEOTIDE SEQUENCE [LARGE SCALE GENOMIC DNA]</scope>
    <source>
        <strain evidence="8 9">CECT 8804</strain>
    </source>
</reference>
<keyword evidence="9" id="KW-1185">Reference proteome</keyword>